<dbReference type="InterPro" id="IPR052178">
    <property type="entry name" value="Sec_Metab_Biosynth_SDR"/>
</dbReference>
<sequence length="261" mass="26887">MGGGVSTELFDLSGRSAVVTGATGRLGREMTRALVDAGARTFAVARDAERLAGLAVETGCLTVRCDVTSDADVVALGETVRADAARLDVLVHNAHVGRGGSLTSTNAAEFAEATDLALGAFARLLAATRDLLEAATADGSPSVITVASMYGLVAPRLDIYDSPDARNPPFYGAAKAGLLQLTRYAAVELAPRGIRVNAITPGPFPGDGGDPAFLERLANHVPLGRVGRPEEIATALLFLASPRSSFVTGTNVVVDGGWTAW</sequence>
<dbReference type="PANTHER" id="PTHR43618:SF8">
    <property type="entry name" value="7ALPHA-HYDROXYSTEROID DEHYDROGENASE"/>
    <property type="match status" value="1"/>
</dbReference>
<evidence type="ECO:0000313" key="4">
    <source>
        <dbReference type="EMBL" id="GAA1810594.1"/>
    </source>
</evidence>
<gene>
    <name evidence="4" type="ORF">GCM10009682_35270</name>
</gene>
<reference evidence="5" key="1">
    <citation type="journal article" date="2019" name="Int. J. Syst. Evol. Microbiol.">
        <title>The Global Catalogue of Microorganisms (GCM) 10K type strain sequencing project: providing services to taxonomists for standard genome sequencing and annotation.</title>
        <authorList>
            <consortium name="The Broad Institute Genomics Platform"/>
            <consortium name="The Broad Institute Genome Sequencing Center for Infectious Disease"/>
            <person name="Wu L."/>
            <person name="Ma J."/>
        </authorList>
    </citation>
    <scope>NUCLEOTIDE SEQUENCE [LARGE SCALE GENOMIC DNA]</scope>
    <source>
        <strain evidence="5">JCM 13250</strain>
    </source>
</reference>
<evidence type="ECO:0000313" key="5">
    <source>
        <dbReference type="Proteomes" id="UP001500218"/>
    </source>
</evidence>
<organism evidence="4 5">
    <name type="scientific">Luedemannella flava</name>
    <dbReference type="NCBI Taxonomy" id="349316"/>
    <lineage>
        <taxon>Bacteria</taxon>
        <taxon>Bacillati</taxon>
        <taxon>Actinomycetota</taxon>
        <taxon>Actinomycetes</taxon>
        <taxon>Micromonosporales</taxon>
        <taxon>Micromonosporaceae</taxon>
        <taxon>Luedemannella</taxon>
    </lineage>
</organism>
<keyword evidence="3" id="KW-0560">Oxidoreductase</keyword>
<evidence type="ECO:0000256" key="1">
    <source>
        <dbReference type="ARBA" id="ARBA00006484"/>
    </source>
</evidence>
<evidence type="ECO:0000256" key="2">
    <source>
        <dbReference type="ARBA" id="ARBA00022857"/>
    </source>
</evidence>
<dbReference type="InterPro" id="IPR002347">
    <property type="entry name" value="SDR_fam"/>
</dbReference>
<accession>A0ABP4YIK1</accession>
<dbReference type="Pfam" id="PF13561">
    <property type="entry name" value="adh_short_C2"/>
    <property type="match status" value="1"/>
</dbReference>
<dbReference type="PANTHER" id="PTHR43618">
    <property type="entry name" value="7-ALPHA-HYDROXYSTEROID DEHYDROGENASE"/>
    <property type="match status" value="1"/>
</dbReference>
<keyword evidence="5" id="KW-1185">Reference proteome</keyword>
<dbReference type="PRINTS" id="PR00081">
    <property type="entry name" value="GDHRDH"/>
</dbReference>
<keyword evidence="2" id="KW-0521">NADP</keyword>
<protein>
    <submittedName>
        <fullName evidence="4">SDR family oxidoreductase</fullName>
    </submittedName>
</protein>
<dbReference type="EMBL" id="BAAALT010000103">
    <property type="protein sequence ID" value="GAA1810594.1"/>
    <property type="molecule type" value="Genomic_DNA"/>
</dbReference>
<comment type="caution">
    <text evidence="4">The sequence shown here is derived from an EMBL/GenBank/DDBJ whole genome shotgun (WGS) entry which is preliminary data.</text>
</comment>
<dbReference type="Gene3D" id="3.40.50.720">
    <property type="entry name" value="NAD(P)-binding Rossmann-like Domain"/>
    <property type="match status" value="1"/>
</dbReference>
<name>A0ABP4YIK1_9ACTN</name>
<comment type="similarity">
    <text evidence="1">Belongs to the short-chain dehydrogenases/reductases (SDR) family.</text>
</comment>
<proteinExistence type="inferred from homology"/>
<dbReference type="InterPro" id="IPR036291">
    <property type="entry name" value="NAD(P)-bd_dom_sf"/>
</dbReference>
<dbReference type="SUPFAM" id="SSF51735">
    <property type="entry name" value="NAD(P)-binding Rossmann-fold domains"/>
    <property type="match status" value="1"/>
</dbReference>
<dbReference type="PRINTS" id="PR00080">
    <property type="entry name" value="SDRFAMILY"/>
</dbReference>
<dbReference type="Proteomes" id="UP001500218">
    <property type="component" value="Unassembled WGS sequence"/>
</dbReference>
<evidence type="ECO:0000256" key="3">
    <source>
        <dbReference type="ARBA" id="ARBA00023002"/>
    </source>
</evidence>